<evidence type="ECO:0000313" key="6">
    <source>
        <dbReference type="EMBL" id="MFK7159956.1"/>
    </source>
</evidence>
<dbReference type="EMBL" id="JBANFI010000001">
    <property type="protein sequence ID" value="MFK7159956.1"/>
    <property type="molecule type" value="Genomic_DNA"/>
</dbReference>
<dbReference type="SUPFAM" id="SSF46785">
    <property type="entry name" value="Winged helix' DNA-binding domain"/>
    <property type="match status" value="1"/>
</dbReference>
<dbReference type="PANTHER" id="PTHR30126:SF22">
    <property type="entry name" value="HTH-TYPE TRANSCRIPTIONAL REGULATOR YHAJ-RELATED"/>
    <property type="match status" value="1"/>
</dbReference>
<dbReference type="CDD" id="cd05466">
    <property type="entry name" value="PBP2_LTTR_substrate"/>
    <property type="match status" value="1"/>
</dbReference>
<dbReference type="PROSITE" id="PS50931">
    <property type="entry name" value="HTH_LYSR"/>
    <property type="match status" value="1"/>
</dbReference>
<comment type="similarity">
    <text evidence="1">Belongs to the LysR transcriptional regulatory family.</text>
</comment>
<dbReference type="SUPFAM" id="SSF53850">
    <property type="entry name" value="Periplasmic binding protein-like II"/>
    <property type="match status" value="1"/>
</dbReference>
<keyword evidence="3" id="KW-0238">DNA-binding</keyword>
<dbReference type="PANTHER" id="PTHR30126">
    <property type="entry name" value="HTH-TYPE TRANSCRIPTIONAL REGULATOR"/>
    <property type="match status" value="1"/>
</dbReference>
<organism evidence="6 7">
    <name type="scientific">Marinospirillum alkalitolerans</name>
    <dbReference type="NCBI Taxonomy" id="3123374"/>
    <lineage>
        <taxon>Bacteria</taxon>
        <taxon>Pseudomonadati</taxon>
        <taxon>Pseudomonadota</taxon>
        <taxon>Gammaproteobacteria</taxon>
        <taxon>Oceanospirillales</taxon>
        <taxon>Oceanospirillaceae</taxon>
        <taxon>Marinospirillum</taxon>
    </lineage>
</organism>
<evidence type="ECO:0000256" key="2">
    <source>
        <dbReference type="ARBA" id="ARBA00023015"/>
    </source>
</evidence>
<evidence type="ECO:0000256" key="4">
    <source>
        <dbReference type="ARBA" id="ARBA00023163"/>
    </source>
</evidence>
<feature type="domain" description="HTH lysR-type" evidence="5">
    <location>
        <begin position="1"/>
        <end position="58"/>
    </location>
</feature>
<dbReference type="InterPro" id="IPR005119">
    <property type="entry name" value="LysR_subst-bd"/>
</dbReference>
<dbReference type="Proteomes" id="UP001621714">
    <property type="component" value="Unassembled WGS sequence"/>
</dbReference>
<gene>
    <name evidence="6" type="ORF">V6U78_02755</name>
</gene>
<dbReference type="RefSeq" id="WP_405336948.1">
    <property type="nucleotide sequence ID" value="NZ_JBANFI010000001.1"/>
</dbReference>
<dbReference type="InterPro" id="IPR000847">
    <property type="entry name" value="LysR_HTH_N"/>
</dbReference>
<dbReference type="Gene3D" id="3.40.190.290">
    <property type="match status" value="1"/>
</dbReference>
<evidence type="ECO:0000313" key="7">
    <source>
        <dbReference type="Proteomes" id="UP001621714"/>
    </source>
</evidence>
<name>A0ABW8PVY4_9GAMM</name>
<comment type="caution">
    <text evidence="6">The sequence shown here is derived from an EMBL/GenBank/DDBJ whole genome shotgun (WGS) entry which is preliminary data.</text>
</comment>
<dbReference type="InterPro" id="IPR036390">
    <property type="entry name" value="WH_DNA-bd_sf"/>
</dbReference>
<dbReference type="Gene3D" id="1.10.10.10">
    <property type="entry name" value="Winged helix-like DNA-binding domain superfamily/Winged helix DNA-binding domain"/>
    <property type="match status" value="1"/>
</dbReference>
<accession>A0ABW8PVY4</accession>
<dbReference type="InterPro" id="IPR036388">
    <property type="entry name" value="WH-like_DNA-bd_sf"/>
</dbReference>
<evidence type="ECO:0000259" key="5">
    <source>
        <dbReference type="PROSITE" id="PS50931"/>
    </source>
</evidence>
<evidence type="ECO:0000256" key="3">
    <source>
        <dbReference type="ARBA" id="ARBA00023125"/>
    </source>
</evidence>
<proteinExistence type="inferred from homology"/>
<sequence length="311" mass="35292">MRPNQAEILLTVLDEGSIAAAARRLNRSRTTVSTALSALEDELDAQLFERTGKELYPTPLAWAIQPDCLRYLQTYRQIAARCEQERQGVEVALRLARDDALPEAFWRATIRELKKRFPLTGVAVYLAPPQELADLVETQAVDLAFGLTSRYLEQDYEQLHFQELGSLRQLIVSAPDHPLCRLPLVRHEDLEVHTQITMAFMEEDELVPEQAVSANYLAMTQFELMRDAILEGTGWGRLPLPVIAQALKEERLRQLRAPDAVTWQAYYRLNIRGQGQGQVANWLASQVRSYLKPFAKEPLINVTSAGQARQN</sequence>
<protein>
    <submittedName>
        <fullName evidence="6">LysR family transcriptional regulator</fullName>
    </submittedName>
</protein>
<reference evidence="6 7" key="1">
    <citation type="submission" date="2024-02" db="EMBL/GenBank/DDBJ databases">
        <title>Marinospirillum sp. MEB 164 isolated from Lonar lake sediment.</title>
        <authorList>
            <person name="Joshi A."/>
            <person name="Thite S."/>
        </authorList>
    </citation>
    <scope>NUCLEOTIDE SEQUENCE [LARGE SCALE GENOMIC DNA]</scope>
    <source>
        <strain evidence="6 7">MEB164</strain>
    </source>
</reference>
<dbReference type="Pfam" id="PF03466">
    <property type="entry name" value="LysR_substrate"/>
    <property type="match status" value="1"/>
</dbReference>
<keyword evidence="4" id="KW-0804">Transcription</keyword>
<keyword evidence="7" id="KW-1185">Reference proteome</keyword>
<evidence type="ECO:0000256" key="1">
    <source>
        <dbReference type="ARBA" id="ARBA00009437"/>
    </source>
</evidence>
<dbReference type="Pfam" id="PF00126">
    <property type="entry name" value="HTH_1"/>
    <property type="match status" value="1"/>
</dbReference>
<keyword evidence="2" id="KW-0805">Transcription regulation</keyword>